<feature type="region of interest" description="Disordered" evidence="2">
    <location>
        <begin position="724"/>
        <end position="774"/>
    </location>
</feature>
<dbReference type="PROSITE" id="PS51205">
    <property type="entry name" value="VPS9"/>
    <property type="match status" value="1"/>
</dbReference>
<feature type="compositionally biased region" description="Polar residues" evidence="2">
    <location>
        <begin position="666"/>
        <end position="675"/>
    </location>
</feature>
<dbReference type="GO" id="GO:0030139">
    <property type="term" value="C:endocytic vesicle"/>
    <property type="evidence" value="ECO:0007669"/>
    <property type="project" value="TreeGrafter"/>
</dbReference>
<gene>
    <name evidence="6" type="ORF">H4219_002707</name>
</gene>
<dbReference type="InterPro" id="IPR002068">
    <property type="entry name" value="A-crystallin/Hsp20_dom"/>
</dbReference>
<dbReference type="GO" id="GO:0005085">
    <property type="term" value="F:guanyl-nucleotide exchange factor activity"/>
    <property type="evidence" value="ECO:0007669"/>
    <property type="project" value="InterPro"/>
</dbReference>
<feature type="compositionally biased region" description="Acidic residues" evidence="2">
    <location>
        <begin position="914"/>
        <end position="924"/>
    </location>
</feature>
<accession>A0A9W8A2I4</accession>
<protein>
    <submittedName>
        <fullName evidence="6">Uncharacterized protein</fullName>
    </submittedName>
</protein>
<dbReference type="GO" id="GO:0005829">
    <property type="term" value="C:cytosol"/>
    <property type="evidence" value="ECO:0007669"/>
    <property type="project" value="TreeGrafter"/>
</dbReference>
<dbReference type="Gene3D" id="2.60.40.790">
    <property type="match status" value="1"/>
</dbReference>
<feature type="compositionally biased region" description="Basic and acidic residues" evidence="2">
    <location>
        <begin position="967"/>
        <end position="984"/>
    </location>
</feature>
<dbReference type="Proteomes" id="UP001150538">
    <property type="component" value="Unassembled WGS sequence"/>
</dbReference>
<reference evidence="6" key="1">
    <citation type="submission" date="2022-07" db="EMBL/GenBank/DDBJ databases">
        <title>Phylogenomic reconstructions and comparative analyses of Kickxellomycotina fungi.</title>
        <authorList>
            <person name="Reynolds N.K."/>
            <person name="Stajich J.E."/>
            <person name="Barry K."/>
            <person name="Grigoriev I.V."/>
            <person name="Crous P."/>
            <person name="Smith M.E."/>
        </authorList>
    </citation>
    <scope>NUCLEOTIDE SEQUENCE</scope>
    <source>
        <strain evidence="6">NBRC 100468</strain>
    </source>
</reference>
<dbReference type="EMBL" id="JANBPU010000050">
    <property type="protein sequence ID" value="KAJ1918235.1"/>
    <property type="molecule type" value="Genomic_DNA"/>
</dbReference>
<dbReference type="SMART" id="SM00167">
    <property type="entry name" value="VPS9"/>
    <property type="match status" value="1"/>
</dbReference>
<evidence type="ECO:0000256" key="2">
    <source>
        <dbReference type="SAM" id="MobiDB-lite"/>
    </source>
</evidence>
<dbReference type="InterPro" id="IPR003123">
    <property type="entry name" value="VPS9"/>
</dbReference>
<dbReference type="AlphaFoldDB" id="A0A9W8A2I4"/>
<feature type="compositionally biased region" description="Polar residues" evidence="2">
    <location>
        <begin position="928"/>
        <end position="954"/>
    </location>
</feature>
<dbReference type="SMART" id="SM00546">
    <property type="entry name" value="CUE"/>
    <property type="match status" value="1"/>
</dbReference>
<dbReference type="PANTHER" id="PTHR23101:SF25">
    <property type="entry name" value="GTPASE-ACTIVATING PROTEIN AND VPS9 DOMAIN-CONTAINING PROTEIN 1"/>
    <property type="match status" value="1"/>
</dbReference>
<dbReference type="Pfam" id="PF02845">
    <property type="entry name" value="CUE"/>
    <property type="match status" value="1"/>
</dbReference>
<dbReference type="SUPFAM" id="SSF46934">
    <property type="entry name" value="UBA-like"/>
    <property type="match status" value="1"/>
</dbReference>
<dbReference type="Gene3D" id="1.20.1050.80">
    <property type="entry name" value="VPS9 domain"/>
    <property type="match status" value="1"/>
</dbReference>
<feature type="compositionally biased region" description="Polar residues" evidence="2">
    <location>
        <begin position="838"/>
        <end position="848"/>
    </location>
</feature>
<feature type="region of interest" description="Disordered" evidence="2">
    <location>
        <begin position="322"/>
        <end position="341"/>
    </location>
</feature>
<feature type="region of interest" description="Disordered" evidence="2">
    <location>
        <begin position="828"/>
        <end position="867"/>
    </location>
</feature>
<evidence type="ECO:0000259" key="3">
    <source>
        <dbReference type="PROSITE" id="PS01031"/>
    </source>
</evidence>
<evidence type="ECO:0000259" key="5">
    <source>
        <dbReference type="PROSITE" id="PS51205"/>
    </source>
</evidence>
<dbReference type="OrthoDB" id="300289at2759"/>
<evidence type="ECO:0000256" key="1">
    <source>
        <dbReference type="PROSITE-ProRule" id="PRU00285"/>
    </source>
</evidence>
<dbReference type="CDD" id="cd06464">
    <property type="entry name" value="ACD_sHsps-like"/>
    <property type="match status" value="1"/>
</dbReference>
<evidence type="ECO:0000259" key="4">
    <source>
        <dbReference type="PROSITE" id="PS51140"/>
    </source>
</evidence>
<feature type="compositionally biased region" description="Basic and acidic residues" evidence="2">
    <location>
        <begin position="880"/>
        <end position="895"/>
    </location>
</feature>
<feature type="domain" description="VPS9" evidence="5">
    <location>
        <begin position="481"/>
        <end position="619"/>
    </location>
</feature>
<evidence type="ECO:0000313" key="6">
    <source>
        <dbReference type="EMBL" id="KAJ1918235.1"/>
    </source>
</evidence>
<dbReference type="PROSITE" id="PS01031">
    <property type="entry name" value="SHSP"/>
    <property type="match status" value="1"/>
</dbReference>
<dbReference type="GO" id="GO:0016192">
    <property type="term" value="P:vesicle-mediated transport"/>
    <property type="evidence" value="ECO:0007669"/>
    <property type="project" value="InterPro"/>
</dbReference>
<feature type="domain" description="SHSP" evidence="3">
    <location>
        <begin position="125"/>
        <end position="245"/>
    </location>
</feature>
<dbReference type="InterPro" id="IPR009060">
    <property type="entry name" value="UBA-like_sf"/>
</dbReference>
<evidence type="ECO:0000313" key="7">
    <source>
        <dbReference type="Proteomes" id="UP001150538"/>
    </source>
</evidence>
<dbReference type="Pfam" id="PF02204">
    <property type="entry name" value="VPS9"/>
    <property type="match status" value="1"/>
</dbReference>
<dbReference type="Gene3D" id="1.10.246.120">
    <property type="match status" value="1"/>
</dbReference>
<organism evidence="6 7">
    <name type="scientific">Mycoemilia scoparia</name>
    <dbReference type="NCBI Taxonomy" id="417184"/>
    <lineage>
        <taxon>Eukaryota</taxon>
        <taxon>Fungi</taxon>
        <taxon>Fungi incertae sedis</taxon>
        <taxon>Zoopagomycota</taxon>
        <taxon>Kickxellomycotina</taxon>
        <taxon>Kickxellomycetes</taxon>
        <taxon>Kickxellales</taxon>
        <taxon>Kickxellaceae</taxon>
        <taxon>Mycoemilia</taxon>
    </lineage>
</organism>
<dbReference type="Gene3D" id="1.10.8.10">
    <property type="entry name" value="DNA helicase RuvA subunit, C-terminal domain"/>
    <property type="match status" value="1"/>
</dbReference>
<dbReference type="InterPro" id="IPR008978">
    <property type="entry name" value="HSP20-like_chaperone"/>
</dbReference>
<dbReference type="GO" id="GO:0043130">
    <property type="term" value="F:ubiquitin binding"/>
    <property type="evidence" value="ECO:0007669"/>
    <property type="project" value="InterPro"/>
</dbReference>
<proteinExistence type="inferred from homology"/>
<dbReference type="GO" id="GO:0031267">
    <property type="term" value="F:small GTPase binding"/>
    <property type="evidence" value="ECO:0007669"/>
    <property type="project" value="TreeGrafter"/>
</dbReference>
<feature type="compositionally biased region" description="Polar residues" evidence="2">
    <location>
        <begin position="272"/>
        <end position="285"/>
    </location>
</feature>
<dbReference type="PANTHER" id="PTHR23101">
    <property type="entry name" value="RAB GDP/GTP EXCHANGE FACTOR"/>
    <property type="match status" value="1"/>
</dbReference>
<dbReference type="InterPro" id="IPR041545">
    <property type="entry name" value="DUF5601"/>
</dbReference>
<comment type="similarity">
    <text evidence="1">Belongs to the small heat shock protein (HSP20) family.</text>
</comment>
<dbReference type="PROSITE" id="PS51140">
    <property type="entry name" value="CUE"/>
    <property type="match status" value="1"/>
</dbReference>
<dbReference type="InterPro" id="IPR037191">
    <property type="entry name" value="VPS9_dom_sf"/>
</dbReference>
<feature type="region of interest" description="Disordered" evidence="2">
    <location>
        <begin position="642"/>
        <end position="675"/>
    </location>
</feature>
<feature type="region of interest" description="Disordered" evidence="2">
    <location>
        <begin position="230"/>
        <end position="310"/>
    </location>
</feature>
<dbReference type="SUPFAM" id="SSF109993">
    <property type="entry name" value="VPS9 domain"/>
    <property type="match status" value="1"/>
</dbReference>
<dbReference type="Pfam" id="PF18151">
    <property type="entry name" value="DUF5601"/>
    <property type="match status" value="1"/>
</dbReference>
<dbReference type="InterPro" id="IPR003892">
    <property type="entry name" value="CUE"/>
</dbReference>
<dbReference type="InterPro" id="IPR045046">
    <property type="entry name" value="Vps9-like"/>
</dbReference>
<feature type="region of interest" description="Disordered" evidence="2">
    <location>
        <begin position="880"/>
        <end position="984"/>
    </location>
</feature>
<sequence>MSMFSNFEKELKAADSCLHKAADMFFHPCKDDKFHSWSTKHPAFPGTKPAAPPPAPAPAPAPSCGGGKKDKGCSGGCHCCCCCCCKGGCKCKCNQAPPPAPPPAPPKKPTSWRIYPCYKKLEKCAVVDTEWTPVMKPYVADKVWLLHVYLPGVGKDKVFVDNIEGVIVVHGEGKFHSHCGSWPQHIEHTCSCTRVETLPFKKGHKLPPKAKIEDATCEFENEVLVVRVPRGNDGSTADTTDIDAARKSEKPPLYTQGGRDGQQQEKPQQQESHNLPCTMEANSKDTCAGPNGEDDGKSSHGHSQADDFGDWVSAPVSAKTVDAVPPIPPIRRSSSSSSKLHDAIQDIIKQFDPLNPNSTKGAATTAPNSVNIQEMKAKFQPENEGFNYNTFLSQLRQPFAKPIARIVKNFLTEFSRKSMTLNEEIAFINDFFSFIGDKMRENSVWKNLPDDEFDNALEGMEKLVMNRLFPVCFSPHITDDSEKDRILREKMSLFRWIREEHLDILPHKKNNAFFSYARSELLKINNFKAPRDKLICILNCCTVIFGLLKSIDAEVGADKFLPILIYVVITANPPKLVSNVNYISRFRSPSKLNAEAGYYFTNMMGCIAFIESMDASCLSIDKQEFDRNIEITLWEIETEKHGKDKTPELSRNPKAAHTRASESPKPVSTTSSQTDQGYWVLGKGSELAQKTLQKTNDFVERLFNEGPNLSLNSMAGGGVQQPIHASGYTGTNVNTGITDDSTPPPPPPRVASLNRDPGQVVPSQAITQDVPVSEGTQEWQSALSLLTDMFPNIEPGVCEVVLQANNGLVSRTIEQLLEIATSSMDVHDTSISDDNGKSIASDQSSSQERGGIEDSPDIGHTYKGKSQDTLSAQEYAKLFGEKDPLKTSEKTDTTKPKALIQSTSKRMPKRWADDSSDDDSEYSDDGSIQNQSGSQVYSSYTQSHHSNLVSTSLEHPTDFPDISQDEALARKLQEEENKKNQHEQ</sequence>
<keyword evidence="7" id="KW-1185">Reference proteome</keyword>
<dbReference type="SUPFAM" id="SSF49764">
    <property type="entry name" value="HSP20-like chaperones"/>
    <property type="match status" value="1"/>
</dbReference>
<feature type="domain" description="CUE" evidence="4">
    <location>
        <begin position="778"/>
        <end position="821"/>
    </location>
</feature>
<comment type="caution">
    <text evidence="6">The sequence shown here is derived from an EMBL/GenBank/DDBJ whole genome shotgun (WGS) entry which is preliminary data.</text>
</comment>
<name>A0A9W8A2I4_9FUNG</name>
<feature type="compositionally biased region" description="Polar residues" evidence="2">
    <location>
        <begin position="728"/>
        <end position="741"/>
    </location>
</feature>